<evidence type="ECO:0000313" key="2">
    <source>
        <dbReference type="Proteomes" id="UP000030661"/>
    </source>
</evidence>
<accession>A0A081C1V2</accession>
<dbReference type="HOGENOM" id="CLU_2647146_0_0_0"/>
<reference evidence="1" key="1">
    <citation type="journal article" date="2015" name="PeerJ">
        <title>First genomic representation of candidate bacterial phylum KSB3 points to enhanced environmental sensing as a trigger of wastewater bulking.</title>
        <authorList>
            <person name="Sekiguchi Y."/>
            <person name="Ohashi A."/>
            <person name="Parks D.H."/>
            <person name="Yamauchi T."/>
            <person name="Tyson G.W."/>
            <person name="Hugenholtz P."/>
        </authorList>
    </citation>
    <scope>NUCLEOTIDE SEQUENCE [LARGE SCALE GENOMIC DNA]</scope>
</reference>
<dbReference type="AlphaFoldDB" id="A0A081C1V2"/>
<sequence length="76" mass="9003">MSPDDERTAFEFIITDFEIHYKNGPEMFASRSNFDDFINTEVRFHSKLLNVDFEKAKKALVAWIERKHGPEYFALT</sequence>
<proteinExistence type="predicted"/>
<evidence type="ECO:0000313" key="1">
    <source>
        <dbReference type="EMBL" id="GAK58557.1"/>
    </source>
</evidence>
<keyword evidence="2" id="KW-1185">Reference proteome</keyword>
<dbReference type="Proteomes" id="UP000030661">
    <property type="component" value="Unassembled WGS sequence"/>
</dbReference>
<name>A0A081C1V2_VECG1</name>
<organism evidence="1">
    <name type="scientific">Vecturithrix granuli</name>
    <dbReference type="NCBI Taxonomy" id="1499967"/>
    <lineage>
        <taxon>Bacteria</taxon>
        <taxon>Candidatus Moduliflexota</taxon>
        <taxon>Candidatus Vecturitrichia</taxon>
        <taxon>Candidatus Vecturitrichales</taxon>
        <taxon>Candidatus Vecturitrichaceae</taxon>
        <taxon>Candidatus Vecturithrix</taxon>
    </lineage>
</organism>
<gene>
    <name evidence="1" type="ORF">U27_05531</name>
</gene>
<dbReference type="EMBL" id="DF820468">
    <property type="protein sequence ID" value="GAK58557.1"/>
    <property type="molecule type" value="Genomic_DNA"/>
</dbReference>
<protein>
    <submittedName>
        <fullName evidence="1">Uncharacterized protein</fullName>
    </submittedName>
</protein>